<feature type="region of interest" description="Disordered" evidence="1">
    <location>
        <begin position="38"/>
        <end position="61"/>
    </location>
</feature>
<dbReference type="PROSITE" id="PS51318">
    <property type="entry name" value="TAT"/>
    <property type="match status" value="1"/>
</dbReference>
<sequence>MNDSTHDSTHDDALERRRLLGRAGAAAATLAAAGGAGALGAGTARGAEPEPASTAHDRGRLPRLFTHPVIGSWRGTVSRSDGEVEQTLLGFYPGGMFTAFTDGFHVAVGRWADRGDTRVTFGLWQVLPVDLYGRPHAYQGEVRALHEAELTGDTLVSRGVGKGIDLTGEVLLTVDVEVRATRFGLTLPGE</sequence>
<keyword evidence="3" id="KW-1185">Reference proteome</keyword>
<reference evidence="3" key="1">
    <citation type="submission" date="2023-07" db="EMBL/GenBank/DDBJ databases">
        <title>30 novel species of actinomycetes from the DSMZ collection.</title>
        <authorList>
            <person name="Nouioui I."/>
        </authorList>
    </citation>
    <scope>NUCLEOTIDE SEQUENCE [LARGE SCALE GENOMIC DNA]</scope>
    <source>
        <strain evidence="3">DSM 44918</strain>
    </source>
</reference>
<dbReference type="InterPro" id="IPR006311">
    <property type="entry name" value="TAT_signal"/>
</dbReference>
<proteinExistence type="predicted"/>
<accession>A0ABU2LKM8</accession>
<evidence type="ECO:0000313" key="3">
    <source>
        <dbReference type="Proteomes" id="UP001183420"/>
    </source>
</evidence>
<evidence type="ECO:0000256" key="1">
    <source>
        <dbReference type="SAM" id="MobiDB-lite"/>
    </source>
</evidence>
<protein>
    <recommendedName>
        <fullName evidence="4">DUF1579 domain-containing protein</fullName>
    </recommendedName>
</protein>
<dbReference type="Proteomes" id="UP001183420">
    <property type="component" value="Unassembled WGS sequence"/>
</dbReference>
<gene>
    <name evidence="2" type="ORF">RNC47_05550</name>
</gene>
<name>A0ABU2LKM8_9ACTN</name>
<organism evidence="2 3">
    <name type="scientific">Streptomyces millisiae</name>
    <dbReference type="NCBI Taxonomy" id="3075542"/>
    <lineage>
        <taxon>Bacteria</taxon>
        <taxon>Bacillati</taxon>
        <taxon>Actinomycetota</taxon>
        <taxon>Actinomycetes</taxon>
        <taxon>Kitasatosporales</taxon>
        <taxon>Streptomycetaceae</taxon>
        <taxon>Streptomyces</taxon>
    </lineage>
</organism>
<comment type="caution">
    <text evidence="2">The sequence shown here is derived from an EMBL/GenBank/DDBJ whole genome shotgun (WGS) entry which is preliminary data.</text>
</comment>
<dbReference type="EMBL" id="JAVREM010000003">
    <property type="protein sequence ID" value="MDT0317808.1"/>
    <property type="molecule type" value="Genomic_DNA"/>
</dbReference>
<dbReference type="RefSeq" id="WP_311595999.1">
    <property type="nucleotide sequence ID" value="NZ_JAVREM010000003.1"/>
</dbReference>
<evidence type="ECO:0000313" key="2">
    <source>
        <dbReference type="EMBL" id="MDT0317808.1"/>
    </source>
</evidence>
<evidence type="ECO:0008006" key="4">
    <source>
        <dbReference type="Google" id="ProtNLM"/>
    </source>
</evidence>